<feature type="transmembrane region" description="Helical" evidence="1">
    <location>
        <begin position="37"/>
        <end position="55"/>
    </location>
</feature>
<organism evidence="2 3">
    <name type="scientific">Siminovitchia fordii</name>
    <dbReference type="NCBI Taxonomy" id="254759"/>
    <lineage>
        <taxon>Bacteria</taxon>
        <taxon>Bacillati</taxon>
        <taxon>Bacillota</taxon>
        <taxon>Bacilli</taxon>
        <taxon>Bacillales</taxon>
        <taxon>Bacillaceae</taxon>
        <taxon>Siminovitchia</taxon>
    </lineage>
</organism>
<name>A0ABQ4K2L8_9BACI</name>
<proteinExistence type="predicted"/>
<evidence type="ECO:0008006" key="4">
    <source>
        <dbReference type="Google" id="ProtNLM"/>
    </source>
</evidence>
<dbReference type="RefSeq" id="WP_026319704.1">
    <property type="nucleotide sequence ID" value="NZ_BOQT01000003.1"/>
</dbReference>
<evidence type="ECO:0000256" key="1">
    <source>
        <dbReference type="SAM" id="Phobius"/>
    </source>
</evidence>
<dbReference type="EMBL" id="BOQT01000003">
    <property type="protein sequence ID" value="GIN19979.1"/>
    <property type="molecule type" value="Genomic_DNA"/>
</dbReference>
<dbReference type="Proteomes" id="UP000680279">
    <property type="component" value="Unassembled WGS sequence"/>
</dbReference>
<reference evidence="2 3" key="1">
    <citation type="submission" date="2021-03" db="EMBL/GenBank/DDBJ databases">
        <title>Antimicrobial resistance genes in bacteria isolated from Japanese honey, and their potential for conferring macrolide and lincosamide resistance in the American foulbrood pathogen Paenibacillus larvae.</title>
        <authorList>
            <person name="Okamoto M."/>
            <person name="Kumagai M."/>
            <person name="Kanamori H."/>
            <person name="Takamatsu D."/>
        </authorList>
    </citation>
    <scope>NUCLEOTIDE SEQUENCE [LARGE SCALE GENOMIC DNA]</scope>
    <source>
        <strain evidence="2 3">J1TS3</strain>
    </source>
</reference>
<keyword evidence="1" id="KW-1133">Transmembrane helix</keyword>
<evidence type="ECO:0000313" key="2">
    <source>
        <dbReference type="EMBL" id="GIN19979.1"/>
    </source>
</evidence>
<protein>
    <recommendedName>
        <fullName evidence="4">YqzE family protein</fullName>
    </recommendedName>
</protein>
<keyword evidence="1" id="KW-0472">Membrane</keyword>
<dbReference type="Pfam" id="PF14038">
    <property type="entry name" value="YqzE"/>
    <property type="match status" value="1"/>
</dbReference>
<keyword evidence="1" id="KW-0812">Transmembrane</keyword>
<accession>A0ABQ4K2L8</accession>
<keyword evidence="3" id="KW-1185">Reference proteome</keyword>
<sequence length="69" mass="8503">MSTDDYVKFMAETLIQRLETPKSERRKQRNERKQMRAPFLVNWFGMVPFSLFIWYKKGRRMMRGLLSRN</sequence>
<dbReference type="InterPro" id="IPR025622">
    <property type="entry name" value="YqzE"/>
</dbReference>
<evidence type="ECO:0000313" key="3">
    <source>
        <dbReference type="Proteomes" id="UP000680279"/>
    </source>
</evidence>
<gene>
    <name evidence="2" type="ORF">J1TS3_11130</name>
</gene>
<comment type="caution">
    <text evidence="2">The sequence shown here is derived from an EMBL/GenBank/DDBJ whole genome shotgun (WGS) entry which is preliminary data.</text>
</comment>